<sequence length="122" mass="14262">MEQDITIPDKKSFISVQKLIKLPLRNFLSPEAFISMSNCDKNLYCMKIEYGFAVKIPQNMKYFSVLIEEVILTLQTVYMAILAQLGSLQRREKKLNGLFDRNIFHQAFHKQKILSCKDDKLN</sequence>
<name>A0A1J1IHK8_9DIPT</name>
<dbReference type="EMBL" id="CVRI01000050">
    <property type="protein sequence ID" value="CRK99242.1"/>
    <property type="molecule type" value="Genomic_DNA"/>
</dbReference>
<accession>A0A1J1IHK8</accession>
<evidence type="ECO:0000313" key="2">
    <source>
        <dbReference type="Proteomes" id="UP000183832"/>
    </source>
</evidence>
<gene>
    <name evidence="1" type="ORF">CLUMA_CG012724</name>
</gene>
<proteinExistence type="predicted"/>
<keyword evidence="2" id="KW-1185">Reference proteome</keyword>
<dbReference type="AlphaFoldDB" id="A0A1J1IHK8"/>
<organism evidence="1 2">
    <name type="scientific">Clunio marinus</name>
    <dbReference type="NCBI Taxonomy" id="568069"/>
    <lineage>
        <taxon>Eukaryota</taxon>
        <taxon>Metazoa</taxon>
        <taxon>Ecdysozoa</taxon>
        <taxon>Arthropoda</taxon>
        <taxon>Hexapoda</taxon>
        <taxon>Insecta</taxon>
        <taxon>Pterygota</taxon>
        <taxon>Neoptera</taxon>
        <taxon>Endopterygota</taxon>
        <taxon>Diptera</taxon>
        <taxon>Nematocera</taxon>
        <taxon>Chironomoidea</taxon>
        <taxon>Chironomidae</taxon>
        <taxon>Clunio</taxon>
    </lineage>
</organism>
<evidence type="ECO:0000313" key="1">
    <source>
        <dbReference type="EMBL" id="CRK99242.1"/>
    </source>
</evidence>
<reference evidence="1 2" key="1">
    <citation type="submission" date="2015-04" db="EMBL/GenBank/DDBJ databases">
        <authorList>
            <person name="Syromyatnikov M.Y."/>
            <person name="Popov V.N."/>
        </authorList>
    </citation>
    <scope>NUCLEOTIDE SEQUENCE [LARGE SCALE GENOMIC DNA]</scope>
</reference>
<dbReference type="Proteomes" id="UP000183832">
    <property type="component" value="Unassembled WGS sequence"/>
</dbReference>
<protein>
    <submittedName>
        <fullName evidence="1">CLUMA_CG012724, isoform A</fullName>
    </submittedName>
</protein>